<name>A0A6G4XDL6_9ACTN</name>
<evidence type="ECO:0000313" key="2">
    <source>
        <dbReference type="EMBL" id="NGO75488.1"/>
    </source>
</evidence>
<proteinExistence type="predicted"/>
<dbReference type="RefSeq" id="WP_165331004.1">
    <property type="nucleotide sequence ID" value="NZ_JAAKZW010000015.1"/>
</dbReference>
<reference evidence="2 3" key="1">
    <citation type="submission" date="2020-02" db="EMBL/GenBank/DDBJ databases">
        <title>Whole-genome analyses of novel actinobacteria.</title>
        <authorList>
            <person name="Sahin N."/>
            <person name="Tokatli A."/>
        </authorList>
    </citation>
    <scope>NUCLEOTIDE SEQUENCE [LARGE SCALE GENOMIC DNA]</scope>
    <source>
        <strain evidence="2 3">YC504</strain>
    </source>
</reference>
<evidence type="ECO:0000256" key="1">
    <source>
        <dbReference type="SAM" id="MobiDB-lite"/>
    </source>
</evidence>
<keyword evidence="3" id="KW-1185">Reference proteome</keyword>
<dbReference type="EMBL" id="JAAKZW010000015">
    <property type="protein sequence ID" value="NGO75488.1"/>
    <property type="molecule type" value="Genomic_DNA"/>
</dbReference>
<comment type="caution">
    <text evidence="2">The sequence shown here is derived from an EMBL/GenBank/DDBJ whole genome shotgun (WGS) entry which is preliminary data.</text>
</comment>
<gene>
    <name evidence="2" type="ORF">G6045_07325</name>
</gene>
<feature type="region of interest" description="Disordered" evidence="1">
    <location>
        <begin position="30"/>
        <end position="53"/>
    </location>
</feature>
<sequence>MTGHQQAGSDGAQYFFMGTPTQEMLDMLAAGAPQAERGSPVRLRDYSPPRPAS</sequence>
<protein>
    <submittedName>
        <fullName evidence="2">Uncharacterized protein</fullName>
    </submittedName>
</protein>
<dbReference type="AlphaFoldDB" id="A0A6G4XDL6"/>
<evidence type="ECO:0000313" key="3">
    <source>
        <dbReference type="Proteomes" id="UP000481109"/>
    </source>
</evidence>
<organism evidence="2 3">
    <name type="scientific">Streptomyces mesophilus</name>
    <dbReference type="NCBI Taxonomy" id="1775132"/>
    <lineage>
        <taxon>Bacteria</taxon>
        <taxon>Bacillati</taxon>
        <taxon>Actinomycetota</taxon>
        <taxon>Actinomycetes</taxon>
        <taxon>Kitasatosporales</taxon>
        <taxon>Streptomycetaceae</taxon>
        <taxon>Streptomyces</taxon>
    </lineage>
</organism>
<accession>A0A6G4XDL6</accession>
<dbReference type="Proteomes" id="UP000481109">
    <property type="component" value="Unassembled WGS sequence"/>
</dbReference>